<comment type="subcellular location">
    <subcellularLocation>
        <location evidence="1 7">Cell membrane</location>
        <topology evidence="1 7">Multi-pass membrane protein</topology>
    </subcellularLocation>
</comment>
<dbReference type="Pfam" id="PF00528">
    <property type="entry name" value="BPD_transp_1"/>
    <property type="match status" value="1"/>
</dbReference>
<keyword evidence="11" id="KW-1185">Reference proteome</keyword>
<organism evidence="10 11">
    <name type="scientific">Fodinicola feengrottensis</name>
    <dbReference type="NCBI Taxonomy" id="435914"/>
    <lineage>
        <taxon>Bacteria</taxon>
        <taxon>Bacillati</taxon>
        <taxon>Actinomycetota</taxon>
        <taxon>Actinomycetes</taxon>
        <taxon>Mycobacteriales</taxon>
        <taxon>Fodinicola</taxon>
    </lineage>
</organism>
<evidence type="ECO:0000256" key="6">
    <source>
        <dbReference type="ARBA" id="ARBA00023136"/>
    </source>
</evidence>
<keyword evidence="5 7" id="KW-1133">Transmembrane helix</keyword>
<dbReference type="Proteomes" id="UP001500618">
    <property type="component" value="Unassembled WGS sequence"/>
</dbReference>
<evidence type="ECO:0000256" key="2">
    <source>
        <dbReference type="ARBA" id="ARBA00022448"/>
    </source>
</evidence>
<evidence type="ECO:0000256" key="7">
    <source>
        <dbReference type="RuleBase" id="RU363032"/>
    </source>
</evidence>
<evidence type="ECO:0000256" key="5">
    <source>
        <dbReference type="ARBA" id="ARBA00022989"/>
    </source>
</evidence>
<keyword evidence="2 7" id="KW-0813">Transport</keyword>
<feature type="transmembrane region" description="Helical" evidence="7">
    <location>
        <begin position="88"/>
        <end position="113"/>
    </location>
</feature>
<feature type="transmembrane region" description="Helical" evidence="7">
    <location>
        <begin position="279"/>
        <end position="301"/>
    </location>
</feature>
<feature type="transmembrane region" description="Helical" evidence="7">
    <location>
        <begin position="168"/>
        <end position="184"/>
    </location>
</feature>
<evidence type="ECO:0000313" key="10">
    <source>
        <dbReference type="EMBL" id="GAA1677179.1"/>
    </source>
</evidence>
<evidence type="ECO:0000256" key="3">
    <source>
        <dbReference type="ARBA" id="ARBA00022475"/>
    </source>
</evidence>
<sequence length="308" mass="33525">MTATTTVDAAPRRRTGHARPGSRGTLRWLGPMGPALLLLLLFVAGPIIWCFYSAFTNTALTGVGAQNVKFVGLANFQRMFADPQLTSAVILTLVFVIGSAIVGQNLIGLLISVLMQGRGRVIRSVVGTVVLAAWVLPEIVAAFIWYAFLNQQGTLNNILHWFGLASQNWLYTTPMLAVILANVWRGTAFSMLVYSAALGEVPPDIQESAQVDGAGVFQRFWYITLPLIRRQIMTNLMLITLQTLGVFTLIFAMTAGGPGTKSQTLALLMYQQAFKFSDLAYGMAIAFVLLAVGGIFSAIYMRVLKPEI</sequence>
<feature type="domain" description="ABC transmembrane type-1" evidence="9">
    <location>
        <begin position="90"/>
        <end position="300"/>
    </location>
</feature>
<proteinExistence type="inferred from homology"/>
<feature type="region of interest" description="Disordered" evidence="8">
    <location>
        <begin position="1"/>
        <end position="22"/>
    </location>
</feature>
<feature type="transmembrane region" description="Helical" evidence="7">
    <location>
        <begin position="35"/>
        <end position="55"/>
    </location>
</feature>
<evidence type="ECO:0000256" key="4">
    <source>
        <dbReference type="ARBA" id="ARBA00022692"/>
    </source>
</evidence>
<dbReference type="PANTHER" id="PTHR43005">
    <property type="entry name" value="BLR7065 PROTEIN"/>
    <property type="match status" value="1"/>
</dbReference>
<comment type="similarity">
    <text evidence="7">Belongs to the binding-protein-dependent transport system permease family.</text>
</comment>
<keyword evidence="3" id="KW-1003">Cell membrane</keyword>
<dbReference type="Gene3D" id="1.10.3720.10">
    <property type="entry name" value="MetI-like"/>
    <property type="match status" value="1"/>
</dbReference>
<evidence type="ECO:0000256" key="8">
    <source>
        <dbReference type="SAM" id="MobiDB-lite"/>
    </source>
</evidence>
<comment type="caution">
    <text evidence="10">The sequence shown here is derived from an EMBL/GenBank/DDBJ whole genome shotgun (WGS) entry which is preliminary data.</text>
</comment>
<dbReference type="InterPro" id="IPR000515">
    <property type="entry name" value="MetI-like"/>
</dbReference>
<gene>
    <name evidence="10" type="ORF">GCM10009765_28120</name>
</gene>
<evidence type="ECO:0000313" key="11">
    <source>
        <dbReference type="Proteomes" id="UP001500618"/>
    </source>
</evidence>
<dbReference type="PROSITE" id="PS50928">
    <property type="entry name" value="ABC_TM1"/>
    <property type="match status" value="1"/>
</dbReference>
<name>A0ABN2GUT2_9ACTN</name>
<evidence type="ECO:0000256" key="1">
    <source>
        <dbReference type="ARBA" id="ARBA00004651"/>
    </source>
</evidence>
<reference evidence="10 11" key="1">
    <citation type="journal article" date="2019" name="Int. J. Syst. Evol. Microbiol.">
        <title>The Global Catalogue of Microorganisms (GCM) 10K type strain sequencing project: providing services to taxonomists for standard genome sequencing and annotation.</title>
        <authorList>
            <consortium name="The Broad Institute Genomics Platform"/>
            <consortium name="The Broad Institute Genome Sequencing Center for Infectious Disease"/>
            <person name="Wu L."/>
            <person name="Ma J."/>
        </authorList>
    </citation>
    <scope>NUCLEOTIDE SEQUENCE [LARGE SCALE GENOMIC DNA]</scope>
    <source>
        <strain evidence="10 11">JCM 14718</strain>
    </source>
</reference>
<protein>
    <submittedName>
        <fullName evidence="10">Sugar ABC transporter permease</fullName>
    </submittedName>
</protein>
<keyword evidence="6 7" id="KW-0472">Membrane</keyword>
<dbReference type="SUPFAM" id="SSF161098">
    <property type="entry name" value="MetI-like"/>
    <property type="match status" value="1"/>
</dbReference>
<keyword evidence="4 7" id="KW-0812">Transmembrane</keyword>
<dbReference type="InterPro" id="IPR035906">
    <property type="entry name" value="MetI-like_sf"/>
</dbReference>
<dbReference type="EMBL" id="BAAANY010000009">
    <property type="protein sequence ID" value="GAA1677179.1"/>
    <property type="molecule type" value="Genomic_DNA"/>
</dbReference>
<evidence type="ECO:0000259" key="9">
    <source>
        <dbReference type="PROSITE" id="PS50928"/>
    </source>
</evidence>
<dbReference type="RefSeq" id="WP_344310497.1">
    <property type="nucleotide sequence ID" value="NZ_BAAANY010000009.1"/>
</dbReference>
<dbReference type="PANTHER" id="PTHR43005:SF1">
    <property type="entry name" value="SPERMIDINE_PUTRESCINE TRANSPORT SYSTEM PERMEASE PROTEIN"/>
    <property type="match status" value="1"/>
</dbReference>
<dbReference type="CDD" id="cd06261">
    <property type="entry name" value="TM_PBP2"/>
    <property type="match status" value="1"/>
</dbReference>
<feature type="transmembrane region" description="Helical" evidence="7">
    <location>
        <begin position="236"/>
        <end position="259"/>
    </location>
</feature>
<feature type="transmembrane region" description="Helical" evidence="7">
    <location>
        <begin position="125"/>
        <end position="148"/>
    </location>
</feature>
<accession>A0ABN2GUT2</accession>